<feature type="signal peptide" evidence="2">
    <location>
        <begin position="1"/>
        <end position="22"/>
    </location>
</feature>
<feature type="transmembrane region" description="Helical" evidence="1">
    <location>
        <begin position="119"/>
        <end position="138"/>
    </location>
</feature>
<keyword evidence="4" id="KW-1185">Reference proteome</keyword>
<keyword evidence="1" id="KW-0812">Transmembrane</keyword>
<gene>
    <name evidence="3" type="ORF">QN277_027076</name>
</gene>
<accession>A0AAE1MFZ0</accession>
<protein>
    <recommendedName>
        <fullName evidence="5">HR-like lesion-inducer</fullName>
    </recommendedName>
</protein>
<dbReference type="Pfam" id="PF05514">
    <property type="entry name" value="HR_lesion"/>
    <property type="match status" value="1"/>
</dbReference>
<evidence type="ECO:0000256" key="2">
    <source>
        <dbReference type="SAM" id="SignalP"/>
    </source>
</evidence>
<organism evidence="3 4">
    <name type="scientific">Acacia crassicarpa</name>
    <name type="common">northern wattle</name>
    <dbReference type="NCBI Taxonomy" id="499986"/>
    <lineage>
        <taxon>Eukaryota</taxon>
        <taxon>Viridiplantae</taxon>
        <taxon>Streptophyta</taxon>
        <taxon>Embryophyta</taxon>
        <taxon>Tracheophyta</taxon>
        <taxon>Spermatophyta</taxon>
        <taxon>Magnoliopsida</taxon>
        <taxon>eudicotyledons</taxon>
        <taxon>Gunneridae</taxon>
        <taxon>Pentapetalae</taxon>
        <taxon>rosids</taxon>
        <taxon>fabids</taxon>
        <taxon>Fabales</taxon>
        <taxon>Fabaceae</taxon>
        <taxon>Caesalpinioideae</taxon>
        <taxon>mimosoid clade</taxon>
        <taxon>Acacieae</taxon>
        <taxon>Acacia</taxon>
    </lineage>
</organism>
<evidence type="ECO:0000313" key="4">
    <source>
        <dbReference type="Proteomes" id="UP001293593"/>
    </source>
</evidence>
<evidence type="ECO:0000313" key="3">
    <source>
        <dbReference type="EMBL" id="KAK4266107.1"/>
    </source>
</evidence>
<comment type="caution">
    <text evidence="3">The sequence shown here is derived from an EMBL/GenBank/DDBJ whole genome shotgun (WGS) entry which is preliminary data.</text>
</comment>
<dbReference type="AlphaFoldDB" id="A0AAE1MFZ0"/>
<evidence type="ECO:0008006" key="5">
    <source>
        <dbReference type="Google" id="ProtNLM"/>
    </source>
</evidence>
<keyword evidence="2" id="KW-0732">Signal</keyword>
<feature type="chain" id="PRO_5042256383" description="HR-like lesion-inducer" evidence="2">
    <location>
        <begin position="23"/>
        <end position="157"/>
    </location>
</feature>
<dbReference type="Proteomes" id="UP001293593">
    <property type="component" value="Unassembled WGS sequence"/>
</dbReference>
<reference evidence="3" key="1">
    <citation type="submission" date="2023-10" db="EMBL/GenBank/DDBJ databases">
        <title>Chromosome-level genome of the transformable northern wattle, Acacia crassicarpa.</title>
        <authorList>
            <person name="Massaro I."/>
            <person name="Sinha N.R."/>
            <person name="Poethig S."/>
            <person name="Leichty A.R."/>
        </authorList>
    </citation>
    <scope>NUCLEOTIDE SEQUENCE</scope>
    <source>
        <strain evidence="3">Acra3RX</strain>
        <tissue evidence="3">Leaf</tissue>
    </source>
</reference>
<keyword evidence="1" id="KW-1133">Transmembrane helix</keyword>
<sequence length="157" mass="17524">MAFASFVGRVLFASLFIVSAWQEFNDFGKNGGPAAQALEPKFHTFSNQVSTHSGFKLPTIAVKDLVAVSIFLKGVGGLLFIFGNALGAYLLLLHQAIFTPLLCDFYNYDTDTKEFTEHFLKFTQSLALFGALLFYIGMRNSMPRRQLRKKAPKDKTV</sequence>
<dbReference type="PANTHER" id="PTHR31474">
    <property type="entry name" value="HR-LIKE LESION-INDUCER"/>
    <property type="match status" value="1"/>
</dbReference>
<proteinExistence type="predicted"/>
<dbReference type="EMBL" id="JAWXYG010000008">
    <property type="protein sequence ID" value="KAK4266107.1"/>
    <property type="molecule type" value="Genomic_DNA"/>
</dbReference>
<evidence type="ECO:0000256" key="1">
    <source>
        <dbReference type="SAM" id="Phobius"/>
    </source>
</evidence>
<keyword evidence="1" id="KW-0472">Membrane</keyword>
<dbReference type="InterPro" id="IPR008637">
    <property type="entry name" value="HR_lesion"/>
</dbReference>
<name>A0AAE1MFZ0_9FABA</name>
<dbReference type="PANTHER" id="PTHR31474:SF1">
    <property type="entry name" value="EXPRESSED PROTEIN"/>
    <property type="match status" value="1"/>
</dbReference>